<comment type="caution">
    <text evidence="1">The sequence shown here is derived from an EMBL/GenBank/DDBJ whole genome shotgun (WGS) entry which is preliminary data.</text>
</comment>
<gene>
    <name evidence="1" type="ORF">E2562_011730</name>
</gene>
<keyword evidence="2" id="KW-1185">Reference proteome</keyword>
<dbReference type="OrthoDB" id="662609at2759"/>
<sequence>MDSPGSFYFDGSVTGARPPGSSANTCWNDLVRHWEERESSGSGVDLQCKSTPPRFVEAVSKDDFTRPLALHEEEMSTPWHSMVYTHWRTNRNGTMKGMVFSNYEDQDATMAAAIPRVFPNIIHRLCRWHILHKHADALNILYMHDKDL</sequence>
<evidence type="ECO:0000313" key="1">
    <source>
        <dbReference type="EMBL" id="KAF0911734.1"/>
    </source>
</evidence>
<dbReference type="AlphaFoldDB" id="A0A6G1DHP7"/>
<evidence type="ECO:0008006" key="3">
    <source>
        <dbReference type="Google" id="ProtNLM"/>
    </source>
</evidence>
<dbReference type="EMBL" id="SPHZ02000006">
    <property type="protein sequence ID" value="KAF0911734.1"/>
    <property type="molecule type" value="Genomic_DNA"/>
</dbReference>
<dbReference type="Proteomes" id="UP000479710">
    <property type="component" value="Unassembled WGS sequence"/>
</dbReference>
<protein>
    <recommendedName>
        <fullName evidence="3">Protein FAR1-RELATED SEQUENCE</fullName>
    </recommendedName>
</protein>
<accession>A0A6G1DHP7</accession>
<organism evidence="1 2">
    <name type="scientific">Oryza meyeriana var. granulata</name>
    <dbReference type="NCBI Taxonomy" id="110450"/>
    <lineage>
        <taxon>Eukaryota</taxon>
        <taxon>Viridiplantae</taxon>
        <taxon>Streptophyta</taxon>
        <taxon>Embryophyta</taxon>
        <taxon>Tracheophyta</taxon>
        <taxon>Spermatophyta</taxon>
        <taxon>Magnoliopsida</taxon>
        <taxon>Liliopsida</taxon>
        <taxon>Poales</taxon>
        <taxon>Poaceae</taxon>
        <taxon>BOP clade</taxon>
        <taxon>Oryzoideae</taxon>
        <taxon>Oryzeae</taxon>
        <taxon>Oryzinae</taxon>
        <taxon>Oryza</taxon>
        <taxon>Oryza meyeriana</taxon>
    </lineage>
</organism>
<evidence type="ECO:0000313" key="2">
    <source>
        <dbReference type="Proteomes" id="UP000479710"/>
    </source>
</evidence>
<proteinExistence type="predicted"/>
<name>A0A6G1DHP7_9ORYZ</name>
<reference evidence="1 2" key="1">
    <citation type="submission" date="2019-11" db="EMBL/GenBank/DDBJ databases">
        <title>Whole genome sequence of Oryza granulata.</title>
        <authorList>
            <person name="Li W."/>
        </authorList>
    </citation>
    <scope>NUCLEOTIDE SEQUENCE [LARGE SCALE GENOMIC DNA]</scope>
    <source>
        <strain evidence="2">cv. Menghai</strain>
        <tissue evidence="1">Leaf</tissue>
    </source>
</reference>